<name>A0A510PDG1_MICAE</name>
<protein>
    <recommendedName>
        <fullName evidence="1">Ice-binding protein C-terminal domain-containing protein</fullName>
    </recommendedName>
</protein>
<dbReference type="Pfam" id="PF07589">
    <property type="entry name" value="PEP-CTERM"/>
    <property type="match status" value="1"/>
</dbReference>
<gene>
    <name evidence="2" type="ORF">MAE30S32_04380</name>
</gene>
<dbReference type="EMBL" id="BHVU01000013">
    <property type="protein sequence ID" value="GCA91786.1"/>
    <property type="molecule type" value="Genomic_DNA"/>
</dbReference>
<dbReference type="NCBIfam" id="TIGR02595">
    <property type="entry name" value="PEP_CTERM"/>
    <property type="match status" value="1"/>
</dbReference>
<dbReference type="Proteomes" id="UP000321223">
    <property type="component" value="Unassembled WGS sequence"/>
</dbReference>
<comment type="caution">
    <text evidence="2">The sequence shown here is derived from an EMBL/GenBank/DDBJ whole genome shotgun (WGS) entry which is preliminary data.</text>
</comment>
<dbReference type="AlphaFoldDB" id="A0A510PDG1"/>
<evidence type="ECO:0000259" key="1">
    <source>
        <dbReference type="Pfam" id="PF07589"/>
    </source>
</evidence>
<feature type="domain" description="Ice-binding protein C-terminal" evidence="1">
    <location>
        <begin position="141"/>
        <end position="159"/>
    </location>
</feature>
<organism evidence="2 3">
    <name type="scientific">Microcystis aeruginosa 11-30S32</name>
    <dbReference type="NCBI Taxonomy" id="2358142"/>
    <lineage>
        <taxon>Bacteria</taxon>
        <taxon>Bacillati</taxon>
        <taxon>Cyanobacteriota</taxon>
        <taxon>Cyanophyceae</taxon>
        <taxon>Oscillatoriophycideae</taxon>
        <taxon>Chroococcales</taxon>
        <taxon>Microcystaceae</taxon>
        <taxon>Microcystis</taxon>
    </lineage>
</organism>
<evidence type="ECO:0000313" key="3">
    <source>
        <dbReference type="Proteomes" id="UP000321223"/>
    </source>
</evidence>
<sequence length="180" mass="19363">MKYDTNKIKIGPDPSAFFFCDFSDGGFCPPIETQTGVAELLEGDFPLQGPRPGTVFTFTNNEDTGTLTLDYNLTANPADGTGDRNFFGFDLDVLTSFNAVEYFEQPGNYDIYFERFSCTANGIADSCGSSNPVAGINFIKVPEPTSTIGLLALGTLGAASTLKRQLKSSKSSEKETTKVS</sequence>
<reference evidence="2 3" key="1">
    <citation type="journal article" date="2019" name="Appl. Environ. Microbiol.">
        <title>Co-occurrence of broad and narrow host-range viruses infecting the toxic bloom-forming cyanobacterium Microcystis aeruginosa.</title>
        <authorList>
            <person name="Morimoto D."/>
            <person name="Tominaga K."/>
            <person name="Nishimura Y."/>
            <person name="Yoshida N."/>
            <person name="Kimura S."/>
            <person name="Sako Y."/>
            <person name="Yoshida T."/>
        </authorList>
    </citation>
    <scope>NUCLEOTIDE SEQUENCE [LARGE SCALE GENOMIC DNA]</scope>
    <source>
        <strain evidence="2 3">11-30S32</strain>
    </source>
</reference>
<evidence type="ECO:0000313" key="2">
    <source>
        <dbReference type="EMBL" id="GCA91786.1"/>
    </source>
</evidence>
<proteinExistence type="predicted"/>
<accession>A0A510PDG1</accession>
<dbReference type="InterPro" id="IPR013424">
    <property type="entry name" value="Ice-binding_C"/>
</dbReference>